<dbReference type="PROSITE" id="PS50072">
    <property type="entry name" value="CSA_PPIASE_2"/>
    <property type="match status" value="1"/>
</dbReference>
<dbReference type="PANTHER" id="PTHR45625">
    <property type="entry name" value="PEPTIDYL-PROLYL CIS-TRANS ISOMERASE-RELATED"/>
    <property type="match status" value="1"/>
</dbReference>
<dbReference type="Proteomes" id="UP001518925">
    <property type="component" value="Unassembled WGS sequence"/>
</dbReference>
<evidence type="ECO:0000313" key="9">
    <source>
        <dbReference type="Proteomes" id="UP001518925"/>
    </source>
</evidence>
<comment type="similarity">
    <text evidence="3 6">Belongs to the cyclophilin-type PPIase family.</text>
</comment>
<evidence type="ECO:0000256" key="2">
    <source>
        <dbReference type="ARBA" id="ARBA00002388"/>
    </source>
</evidence>
<dbReference type="EC" id="5.2.1.8" evidence="6"/>
<comment type="function">
    <text evidence="2 6">PPIases accelerate the folding of proteins. It catalyzes the cis-trans isomerization of proline imidic peptide bonds in oligopeptides.</text>
</comment>
<dbReference type="InterPro" id="IPR029000">
    <property type="entry name" value="Cyclophilin-like_dom_sf"/>
</dbReference>
<dbReference type="InterPro" id="IPR024936">
    <property type="entry name" value="Cyclophilin-type_PPIase"/>
</dbReference>
<dbReference type="GO" id="GO:0016853">
    <property type="term" value="F:isomerase activity"/>
    <property type="evidence" value="ECO:0007669"/>
    <property type="project" value="UniProtKB-KW"/>
</dbReference>
<feature type="domain" description="PPIase cyclophilin-type" evidence="7">
    <location>
        <begin position="15"/>
        <end position="146"/>
    </location>
</feature>
<dbReference type="EMBL" id="JAFELM010000045">
    <property type="protein sequence ID" value="MBM6619939.1"/>
    <property type="molecule type" value="Genomic_DNA"/>
</dbReference>
<dbReference type="Gene3D" id="2.40.100.10">
    <property type="entry name" value="Cyclophilin-like"/>
    <property type="match status" value="1"/>
</dbReference>
<protein>
    <recommendedName>
        <fullName evidence="6">Peptidyl-prolyl cis-trans isomerase</fullName>
        <shortName evidence="6">PPIase</shortName>
        <ecNumber evidence="6">5.2.1.8</ecNumber>
    </recommendedName>
</protein>
<dbReference type="Pfam" id="PF00160">
    <property type="entry name" value="Pro_isomerase"/>
    <property type="match status" value="1"/>
</dbReference>
<dbReference type="InterPro" id="IPR020892">
    <property type="entry name" value="Cyclophilin-type_PPIase_CS"/>
</dbReference>
<evidence type="ECO:0000256" key="1">
    <source>
        <dbReference type="ARBA" id="ARBA00000971"/>
    </source>
</evidence>
<proteinExistence type="inferred from homology"/>
<evidence type="ECO:0000256" key="5">
    <source>
        <dbReference type="ARBA" id="ARBA00023235"/>
    </source>
</evidence>
<reference evidence="8 9" key="1">
    <citation type="submission" date="2021-02" db="EMBL/GenBank/DDBJ databases">
        <title>Bacillus sp. RD4P76, an endophyte from a halophyte.</title>
        <authorList>
            <person name="Sun J.-Q."/>
        </authorList>
    </citation>
    <scope>NUCLEOTIDE SEQUENCE [LARGE SCALE GENOMIC DNA]</scope>
    <source>
        <strain evidence="8 9">RD4P76</strain>
    </source>
</reference>
<dbReference type="InterPro" id="IPR002130">
    <property type="entry name" value="Cyclophilin-type_PPIase_dom"/>
</dbReference>
<accession>A0ABS2DN64</accession>
<comment type="caution">
    <text evidence="8">The sequence shown here is derived from an EMBL/GenBank/DDBJ whole genome shotgun (WGS) entry which is preliminary data.</text>
</comment>
<dbReference type="SUPFAM" id="SSF50891">
    <property type="entry name" value="Cyclophilin-like"/>
    <property type="match status" value="1"/>
</dbReference>
<evidence type="ECO:0000313" key="8">
    <source>
        <dbReference type="EMBL" id="MBM6619939.1"/>
    </source>
</evidence>
<name>A0ABS2DN64_9BACI</name>
<dbReference type="PROSITE" id="PS00170">
    <property type="entry name" value="CSA_PPIASE_1"/>
    <property type="match status" value="1"/>
</dbReference>
<dbReference type="PRINTS" id="PR00153">
    <property type="entry name" value="CSAPPISMRASE"/>
</dbReference>
<dbReference type="PANTHER" id="PTHR45625:SF4">
    <property type="entry name" value="PEPTIDYLPROLYL ISOMERASE DOMAIN AND WD REPEAT-CONTAINING PROTEIN 1"/>
    <property type="match status" value="1"/>
</dbReference>
<evidence type="ECO:0000259" key="7">
    <source>
        <dbReference type="PROSITE" id="PS50072"/>
    </source>
</evidence>
<evidence type="ECO:0000256" key="4">
    <source>
        <dbReference type="ARBA" id="ARBA00023110"/>
    </source>
</evidence>
<keyword evidence="5 6" id="KW-0413">Isomerase</keyword>
<gene>
    <name evidence="8" type="ORF">JR050_19935</name>
</gene>
<dbReference type="CDD" id="cd00317">
    <property type="entry name" value="cyclophilin"/>
    <property type="match status" value="1"/>
</dbReference>
<dbReference type="RefSeq" id="WP_204205414.1">
    <property type="nucleotide sequence ID" value="NZ_JAFELM010000045.1"/>
</dbReference>
<comment type="catalytic activity">
    <reaction evidence="1 6">
        <text>[protein]-peptidylproline (omega=180) = [protein]-peptidylproline (omega=0)</text>
        <dbReference type="Rhea" id="RHEA:16237"/>
        <dbReference type="Rhea" id="RHEA-COMP:10747"/>
        <dbReference type="Rhea" id="RHEA-COMP:10748"/>
        <dbReference type="ChEBI" id="CHEBI:83833"/>
        <dbReference type="ChEBI" id="CHEBI:83834"/>
        <dbReference type="EC" id="5.2.1.8"/>
    </reaction>
</comment>
<keyword evidence="9" id="KW-1185">Reference proteome</keyword>
<dbReference type="PIRSF" id="PIRSF001467">
    <property type="entry name" value="Peptidylpro_ismrse"/>
    <property type="match status" value="1"/>
</dbReference>
<keyword evidence="4 6" id="KW-0697">Rotamase</keyword>
<sequence>MSTKKGTIHLQNGEKVEFELYPNEAPGTVANFEKLTNEGYYNGLTFHRVIPGFVSQGGCPNGTGTGGPGYTIKCETEGNPHKHVEGSLSMAHAGKDTGGSQFFIVHDPQPHLNGVHTVFGKVTSGMEHVKAMRNGDVMEKVEITEA</sequence>
<evidence type="ECO:0000256" key="3">
    <source>
        <dbReference type="ARBA" id="ARBA00007365"/>
    </source>
</evidence>
<organism evidence="8 9">
    <name type="scientific">Bacillus suaedaesalsae</name>
    <dbReference type="NCBI Taxonomy" id="2810349"/>
    <lineage>
        <taxon>Bacteria</taxon>
        <taxon>Bacillati</taxon>
        <taxon>Bacillota</taxon>
        <taxon>Bacilli</taxon>
        <taxon>Bacillales</taxon>
        <taxon>Bacillaceae</taxon>
        <taxon>Bacillus</taxon>
    </lineage>
</organism>
<dbReference type="InterPro" id="IPR044666">
    <property type="entry name" value="Cyclophilin_A-like"/>
</dbReference>
<evidence type="ECO:0000256" key="6">
    <source>
        <dbReference type="RuleBase" id="RU363019"/>
    </source>
</evidence>